<gene>
    <name evidence="2" type="ORF">R7226_28540</name>
</gene>
<evidence type="ECO:0008006" key="4">
    <source>
        <dbReference type="Google" id="ProtNLM"/>
    </source>
</evidence>
<name>A0ABU4HYD7_9ACTN</name>
<dbReference type="Proteomes" id="UP001284601">
    <property type="component" value="Unassembled WGS sequence"/>
</dbReference>
<dbReference type="EMBL" id="JAWSTH010000134">
    <property type="protein sequence ID" value="MDW5598341.1"/>
    <property type="molecule type" value="Genomic_DNA"/>
</dbReference>
<reference evidence="2 3" key="2">
    <citation type="submission" date="2023-10" db="EMBL/GenBank/DDBJ databases">
        <authorList>
            <person name="Han X.F."/>
        </authorList>
    </citation>
    <scope>NUCLEOTIDE SEQUENCE [LARGE SCALE GENOMIC DNA]</scope>
    <source>
        <strain evidence="2 3">KCTC 39840</strain>
    </source>
</reference>
<proteinExistence type="predicted"/>
<evidence type="ECO:0000313" key="3">
    <source>
        <dbReference type="Proteomes" id="UP001284601"/>
    </source>
</evidence>
<protein>
    <recommendedName>
        <fullName evidence="4">Protein activator of alkane oxidation PraB</fullName>
    </recommendedName>
</protein>
<keyword evidence="1" id="KW-0732">Signal</keyword>
<feature type="signal peptide" evidence="1">
    <location>
        <begin position="1"/>
        <end position="24"/>
    </location>
</feature>
<keyword evidence="3" id="KW-1185">Reference proteome</keyword>
<reference evidence="3" key="1">
    <citation type="submission" date="2023-07" db="EMBL/GenBank/DDBJ databases">
        <title>Conexibacter stalactiti sp. nov., isolated from stalactites in a lava cave and emended description of the genus Conexibacter.</title>
        <authorList>
            <person name="Lee S.D."/>
        </authorList>
    </citation>
    <scope>NUCLEOTIDE SEQUENCE [LARGE SCALE GENOMIC DNA]</scope>
    <source>
        <strain evidence="3">KCTC 39840</strain>
    </source>
</reference>
<accession>A0ABU4HYD7</accession>
<evidence type="ECO:0000313" key="2">
    <source>
        <dbReference type="EMBL" id="MDW5598341.1"/>
    </source>
</evidence>
<evidence type="ECO:0000256" key="1">
    <source>
        <dbReference type="SAM" id="SignalP"/>
    </source>
</evidence>
<feature type="chain" id="PRO_5046315418" description="Protein activator of alkane oxidation PraB" evidence="1">
    <location>
        <begin position="25"/>
        <end position="184"/>
    </location>
</feature>
<sequence>MRLTFFASLLAAFTLALGVTSAAAFPIAATPGGNITAIEDTFTFEGPIGVSISCDVTMTGTLSTTIARAGATIATINSVTLSGCNYPTRADVTTPWTLTANSHTTPLTVIGANLAGVVFEVRNLPIVGPCTFAGGIAFNAPVSSGVTSYIGTLASTLSSTCQFVVGRVAAGQTFALSPNQTMRA</sequence>
<organism evidence="2 3">
    <name type="scientific">Conexibacter stalactiti</name>
    <dbReference type="NCBI Taxonomy" id="1940611"/>
    <lineage>
        <taxon>Bacteria</taxon>
        <taxon>Bacillati</taxon>
        <taxon>Actinomycetota</taxon>
        <taxon>Thermoleophilia</taxon>
        <taxon>Solirubrobacterales</taxon>
        <taxon>Conexibacteraceae</taxon>
        <taxon>Conexibacter</taxon>
    </lineage>
</organism>
<comment type="caution">
    <text evidence="2">The sequence shown here is derived from an EMBL/GenBank/DDBJ whole genome shotgun (WGS) entry which is preliminary data.</text>
</comment>
<dbReference type="RefSeq" id="WP_318600867.1">
    <property type="nucleotide sequence ID" value="NZ_JAWSTH010000134.1"/>
</dbReference>